<accession>A0A9P5XL38</accession>
<organism evidence="2 3">
    <name type="scientific">Macrolepiota fuliginosa MF-IS2</name>
    <dbReference type="NCBI Taxonomy" id="1400762"/>
    <lineage>
        <taxon>Eukaryota</taxon>
        <taxon>Fungi</taxon>
        <taxon>Dikarya</taxon>
        <taxon>Basidiomycota</taxon>
        <taxon>Agaricomycotina</taxon>
        <taxon>Agaricomycetes</taxon>
        <taxon>Agaricomycetidae</taxon>
        <taxon>Agaricales</taxon>
        <taxon>Agaricineae</taxon>
        <taxon>Agaricaceae</taxon>
        <taxon>Macrolepiota</taxon>
    </lineage>
</organism>
<comment type="caution">
    <text evidence="2">The sequence shown here is derived from an EMBL/GenBank/DDBJ whole genome shotgun (WGS) entry which is preliminary data.</text>
</comment>
<proteinExistence type="predicted"/>
<evidence type="ECO:0000313" key="2">
    <source>
        <dbReference type="EMBL" id="KAF9453393.1"/>
    </source>
</evidence>
<feature type="transmembrane region" description="Helical" evidence="1">
    <location>
        <begin position="508"/>
        <end position="526"/>
    </location>
</feature>
<name>A0A9P5XL38_9AGAR</name>
<keyword evidence="1" id="KW-0472">Membrane</keyword>
<evidence type="ECO:0000313" key="3">
    <source>
        <dbReference type="Proteomes" id="UP000807342"/>
    </source>
</evidence>
<keyword evidence="1" id="KW-0812">Transmembrane</keyword>
<dbReference type="Proteomes" id="UP000807342">
    <property type="component" value="Unassembled WGS sequence"/>
</dbReference>
<protein>
    <submittedName>
        <fullName evidence="2">Uncharacterized protein</fullName>
    </submittedName>
</protein>
<dbReference type="EMBL" id="MU151062">
    <property type="protein sequence ID" value="KAF9453393.1"/>
    <property type="molecule type" value="Genomic_DNA"/>
</dbReference>
<keyword evidence="3" id="KW-1185">Reference proteome</keyword>
<feature type="transmembrane region" description="Helical" evidence="1">
    <location>
        <begin position="473"/>
        <end position="496"/>
    </location>
</feature>
<evidence type="ECO:0000256" key="1">
    <source>
        <dbReference type="SAM" id="Phobius"/>
    </source>
</evidence>
<reference evidence="2" key="1">
    <citation type="submission" date="2020-11" db="EMBL/GenBank/DDBJ databases">
        <authorList>
            <consortium name="DOE Joint Genome Institute"/>
            <person name="Ahrendt S."/>
            <person name="Riley R."/>
            <person name="Andreopoulos W."/>
            <person name="Labutti K."/>
            <person name="Pangilinan J."/>
            <person name="Ruiz-Duenas F.J."/>
            <person name="Barrasa J.M."/>
            <person name="Sanchez-Garcia M."/>
            <person name="Camarero S."/>
            <person name="Miyauchi S."/>
            <person name="Serrano A."/>
            <person name="Linde D."/>
            <person name="Babiker R."/>
            <person name="Drula E."/>
            <person name="Ayuso-Fernandez I."/>
            <person name="Pacheco R."/>
            <person name="Padilla G."/>
            <person name="Ferreira P."/>
            <person name="Barriuso J."/>
            <person name="Kellner H."/>
            <person name="Castanera R."/>
            <person name="Alfaro M."/>
            <person name="Ramirez L."/>
            <person name="Pisabarro A.G."/>
            <person name="Kuo A."/>
            <person name="Tritt A."/>
            <person name="Lipzen A."/>
            <person name="He G."/>
            <person name="Yan M."/>
            <person name="Ng V."/>
            <person name="Cullen D."/>
            <person name="Martin F."/>
            <person name="Rosso M.-N."/>
            <person name="Henrissat B."/>
            <person name="Hibbett D."/>
            <person name="Martinez A.T."/>
            <person name="Grigoriev I.V."/>
        </authorList>
    </citation>
    <scope>NUCLEOTIDE SEQUENCE</scope>
    <source>
        <strain evidence="2">MF-IS2</strain>
    </source>
</reference>
<dbReference type="AlphaFoldDB" id="A0A9P5XL38"/>
<dbReference type="OrthoDB" id="2657661at2759"/>
<sequence length="575" mass="66554">MGSNEKLNPGLDASPQDNIVTLSASTSLRDGDSLSMTLQGTSVDHSSSGEGLAEFIYPTSPTLTRRYKLRRLVKDKPPKRIVKPLSLSFKNEEQLPQDWRRYVHPEGLPYFCLPPSENGDRPMRILTEEWMYDSDTERAIEDSIRQIQNFILRYHILIPEMSDLFLERQYDSRDEKWMCGYYFVHHPTRSVYWLEDVELEHQSELLSEVRGDISGHQTETCSEAEYWVYWDSFPNVQTMTSELHEYVVDTLVSAMTDVVSSKNSTITRTHETLKNMMDIVQISRDNKTSNWHIGRFMREMVSDRLRNYHGAWGARLSRDQEVLERTEPEKRSRLLLVFSPFLFFIPHAQLQRVEPLVVDRTVITIHWDKFFQELQEEWSQTMTVATIMLAANCAYLAIPMFQTPPDEPDTHSTPEQVSSYLSLATSLFSLILGVVMYREHQTNRPSTTTEILNYVFNNTNTEPGLVRRMEHLVLIWSLPHALLLWSVLTFLLAFMIMCFSGTATSAKVLVALSTGILMILVFYYIIRFGGGKKLRLQWWGCLSRGFRDLGELVQRATEGLRRRSREGDVEMATGI</sequence>
<keyword evidence="1" id="KW-1133">Transmembrane helix</keyword>
<gene>
    <name evidence="2" type="ORF">P691DRAFT_771553</name>
</gene>